<comment type="caution">
    <text evidence="1">The sequence shown here is derived from an EMBL/GenBank/DDBJ whole genome shotgun (WGS) entry which is preliminary data.</text>
</comment>
<protein>
    <recommendedName>
        <fullName evidence="3">Lipoprotein</fullName>
    </recommendedName>
</protein>
<sequence length="220" mass="23741">MNDTATNGWRHKKPACALALGIVIAVSGLSGCASGRGQPIEPSSAPGSSMARFENDRYGIVFDYPSRLDVAHAFVSDYFLGDRWNPDVAANIPGAALLSLTLPESNDITRAVLRVGASDDTRAVDVCQSTPGSEQAEHVRLRGVDFTRMDHDNAAMNHYSRVHSYRGVHDDQCVAIDLIVTGTNPGVYGPEKPSKPPFDVDDGMARLEDLLDGLVFIDTR</sequence>
<evidence type="ECO:0000313" key="2">
    <source>
        <dbReference type="Proteomes" id="UP001595462"/>
    </source>
</evidence>
<proteinExistence type="predicted"/>
<dbReference type="Proteomes" id="UP001595462">
    <property type="component" value="Unassembled WGS sequence"/>
</dbReference>
<keyword evidence="2" id="KW-1185">Reference proteome</keyword>
<name>A0ABV7EPY5_9GAMM</name>
<dbReference type="RefSeq" id="WP_380688437.1">
    <property type="nucleotide sequence ID" value="NZ_JBHRSS010000003.1"/>
</dbReference>
<gene>
    <name evidence="1" type="ORF">ACFOSU_08515</name>
</gene>
<accession>A0ABV7EPY5</accession>
<dbReference type="EMBL" id="JBHRSS010000003">
    <property type="protein sequence ID" value="MFC3103933.1"/>
    <property type="molecule type" value="Genomic_DNA"/>
</dbReference>
<reference evidence="2" key="1">
    <citation type="journal article" date="2019" name="Int. J. Syst. Evol. Microbiol.">
        <title>The Global Catalogue of Microorganisms (GCM) 10K type strain sequencing project: providing services to taxonomists for standard genome sequencing and annotation.</title>
        <authorList>
            <consortium name="The Broad Institute Genomics Platform"/>
            <consortium name="The Broad Institute Genome Sequencing Center for Infectious Disease"/>
            <person name="Wu L."/>
            <person name="Ma J."/>
        </authorList>
    </citation>
    <scope>NUCLEOTIDE SEQUENCE [LARGE SCALE GENOMIC DNA]</scope>
    <source>
        <strain evidence="2">KCTC 52640</strain>
    </source>
</reference>
<evidence type="ECO:0000313" key="1">
    <source>
        <dbReference type="EMBL" id="MFC3103933.1"/>
    </source>
</evidence>
<organism evidence="1 2">
    <name type="scientific">Salinisphaera aquimarina</name>
    <dbReference type="NCBI Taxonomy" id="2094031"/>
    <lineage>
        <taxon>Bacteria</taxon>
        <taxon>Pseudomonadati</taxon>
        <taxon>Pseudomonadota</taxon>
        <taxon>Gammaproteobacteria</taxon>
        <taxon>Salinisphaerales</taxon>
        <taxon>Salinisphaeraceae</taxon>
        <taxon>Salinisphaera</taxon>
    </lineage>
</organism>
<evidence type="ECO:0008006" key="3">
    <source>
        <dbReference type="Google" id="ProtNLM"/>
    </source>
</evidence>